<dbReference type="InterPro" id="IPR003700">
    <property type="entry name" value="Pantoate_hydroxy_MeTrfase"/>
</dbReference>
<dbReference type="InterPro" id="IPR015813">
    <property type="entry name" value="Pyrv/PenolPyrv_kinase-like_dom"/>
</dbReference>
<dbReference type="GO" id="GO:0032259">
    <property type="term" value="P:methylation"/>
    <property type="evidence" value="ECO:0007669"/>
    <property type="project" value="UniProtKB-KW"/>
</dbReference>
<gene>
    <name evidence="7" type="primary">panB</name>
    <name evidence="11" type="ORF">PHILAsVB114_05430</name>
</gene>
<dbReference type="HAMAP" id="MF_00156">
    <property type="entry name" value="PanB"/>
    <property type="match status" value="1"/>
</dbReference>
<dbReference type="AlphaFoldDB" id="A0A249LGC7"/>
<dbReference type="NCBIfam" id="TIGR00222">
    <property type="entry name" value="panB"/>
    <property type="match status" value="1"/>
</dbReference>
<dbReference type="CDD" id="cd06557">
    <property type="entry name" value="KPHMT-like"/>
    <property type="match status" value="1"/>
</dbReference>
<dbReference type="EC" id="2.1.2.11" evidence="7"/>
<comment type="subcellular location">
    <subcellularLocation>
        <location evidence="7">Cytoplasm</location>
    </subcellularLocation>
</comment>
<dbReference type="Proteomes" id="UP000217221">
    <property type="component" value="Chromosome"/>
</dbReference>
<evidence type="ECO:0000256" key="5">
    <source>
        <dbReference type="ARBA" id="ARBA00022679"/>
    </source>
</evidence>
<keyword evidence="12" id="KW-1185">Reference proteome</keyword>
<comment type="catalytic activity">
    <reaction evidence="7">
        <text>(6R)-5,10-methylene-5,6,7,8-tetrahydrofolate + 3-methyl-2-oxobutanoate + H2O = 2-dehydropantoate + (6S)-5,6,7,8-tetrahydrofolate</text>
        <dbReference type="Rhea" id="RHEA:11824"/>
        <dbReference type="ChEBI" id="CHEBI:11561"/>
        <dbReference type="ChEBI" id="CHEBI:11851"/>
        <dbReference type="ChEBI" id="CHEBI:15377"/>
        <dbReference type="ChEBI" id="CHEBI:15636"/>
        <dbReference type="ChEBI" id="CHEBI:57453"/>
        <dbReference type="EC" id="2.1.2.11"/>
    </reaction>
</comment>
<comment type="cofactor">
    <cofactor evidence="7 10">
        <name>Mg(2+)</name>
        <dbReference type="ChEBI" id="CHEBI:18420"/>
    </cofactor>
    <text evidence="7 10">Binds 1 Mg(2+) ion per subunit.</text>
</comment>
<feature type="binding site" evidence="7 9">
    <location>
        <position position="123"/>
    </location>
    <ligand>
        <name>3-methyl-2-oxobutanoate</name>
        <dbReference type="ChEBI" id="CHEBI:11851"/>
    </ligand>
</feature>
<dbReference type="RefSeq" id="WP_095698362.1">
    <property type="nucleotide sequence ID" value="NZ_CP016782.1"/>
</dbReference>
<reference evidence="11 12" key="1">
    <citation type="submission" date="2016-07" db="EMBL/GenBank/DDBJ databases">
        <title>High microdiversification within the ubiquitous acI lineage of Actinobacteria.</title>
        <authorList>
            <person name="Neuenschwander S.M."/>
            <person name="Salcher M."/>
            <person name="Ghai R."/>
            <person name="Pernthaler J."/>
        </authorList>
    </citation>
    <scope>NUCLEOTIDE SEQUENCE [LARGE SCALE GENOMIC DNA]</scope>
    <source>
        <strain evidence="11">MMS-VB-114</strain>
    </source>
</reference>
<dbReference type="GO" id="GO:0005737">
    <property type="term" value="C:cytoplasm"/>
    <property type="evidence" value="ECO:0007669"/>
    <property type="project" value="UniProtKB-SubCell"/>
</dbReference>
<evidence type="ECO:0000256" key="1">
    <source>
        <dbReference type="ARBA" id="ARBA00005033"/>
    </source>
</evidence>
<keyword evidence="4 7" id="KW-0566">Pantothenate biosynthesis</keyword>
<evidence type="ECO:0000256" key="10">
    <source>
        <dbReference type="PIRSR" id="PIRSR000388-3"/>
    </source>
</evidence>
<comment type="similarity">
    <text evidence="2 7">Belongs to the PanB family.</text>
</comment>
<evidence type="ECO:0000256" key="6">
    <source>
        <dbReference type="ARBA" id="ARBA00056497"/>
    </source>
</evidence>
<dbReference type="Gene3D" id="3.20.20.60">
    <property type="entry name" value="Phosphoenolpyruvate-binding domains"/>
    <property type="match status" value="1"/>
</dbReference>
<dbReference type="PIRSF" id="PIRSF000388">
    <property type="entry name" value="Pantoate_hydroxy_MeTrfase"/>
    <property type="match status" value="1"/>
</dbReference>
<dbReference type="GO" id="GO:0000287">
    <property type="term" value="F:magnesium ion binding"/>
    <property type="evidence" value="ECO:0007669"/>
    <property type="project" value="TreeGrafter"/>
</dbReference>
<feature type="binding site" evidence="7 10">
    <location>
        <position position="54"/>
    </location>
    <ligand>
        <name>Mg(2+)</name>
        <dbReference type="ChEBI" id="CHEBI:18420"/>
    </ligand>
</feature>
<feature type="binding site" evidence="7 10">
    <location>
        <position position="93"/>
    </location>
    <ligand>
        <name>Mg(2+)</name>
        <dbReference type="ChEBI" id="CHEBI:18420"/>
    </ligand>
</feature>
<feature type="active site" description="Proton acceptor" evidence="7 8">
    <location>
        <position position="188"/>
    </location>
</feature>
<evidence type="ECO:0000313" key="11">
    <source>
        <dbReference type="EMBL" id="ASY28057.1"/>
    </source>
</evidence>
<evidence type="ECO:0000256" key="2">
    <source>
        <dbReference type="ARBA" id="ARBA00008676"/>
    </source>
</evidence>
<dbReference type="UniPathway" id="UPA00028">
    <property type="reaction ID" value="UER00003"/>
</dbReference>
<proteinExistence type="inferred from homology"/>
<name>A0A249LGC7_9ACTN</name>
<dbReference type="GO" id="GO:0008168">
    <property type="term" value="F:methyltransferase activity"/>
    <property type="evidence" value="ECO:0007669"/>
    <property type="project" value="UniProtKB-KW"/>
</dbReference>
<comment type="function">
    <text evidence="6 7">Catalyzes the reversible reaction in which hydroxymethyl group from 5,10-methylenetetrahydrofolate is transferred onto alpha-ketoisovalerate to form ketopantoate.</text>
</comment>
<protein>
    <recommendedName>
        <fullName evidence="7">3-methyl-2-oxobutanoate hydroxymethyltransferase</fullName>
        <ecNumber evidence="7">2.1.2.11</ecNumber>
    </recommendedName>
    <alternativeName>
        <fullName evidence="7">Ketopantoate hydroxymethyltransferase</fullName>
        <shortName evidence="7">KPHMT</shortName>
    </alternativeName>
</protein>
<evidence type="ECO:0000256" key="9">
    <source>
        <dbReference type="PIRSR" id="PIRSR000388-2"/>
    </source>
</evidence>
<evidence type="ECO:0000313" key="12">
    <source>
        <dbReference type="Proteomes" id="UP000217221"/>
    </source>
</evidence>
<dbReference type="PANTHER" id="PTHR20881">
    <property type="entry name" value="3-METHYL-2-OXOBUTANOATE HYDROXYMETHYLTRANSFERASE"/>
    <property type="match status" value="1"/>
</dbReference>
<evidence type="ECO:0000256" key="4">
    <source>
        <dbReference type="ARBA" id="ARBA00022655"/>
    </source>
</evidence>
<dbReference type="PANTHER" id="PTHR20881:SF0">
    <property type="entry name" value="3-METHYL-2-OXOBUTANOATE HYDROXYMETHYLTRANSFERASE"/>
    <property type="match status" value="1"/>
</dbReference>
<comment type="subunit">
    <text evidence="3 7">Homodecamer; pentamer of dimers.</text>
</comment>
<organism evidence="11 12">
    <name type="scientific">Candidatus Planktophila limnetica</name>
    <dbReference type="NCBI Taxonomy" id="573600"/>
    <lineage>
        <taxon>Bacteria</taxon>
        <taxon>Bacillati</taxon>
        <taxon>Actinomycetota</taxon>
        <taxon>Actinomycetes</taxon>
        <taxon>Candidatus Nanopelagicales</taxon>
        <taxon>Candidatus Nanopelagicaceae</taxon>
        <taxon>Candidatus Planktophila</taxon>
    </lineage>
</organism>
<dbReference type="OrthoDB" id="9781789at2"/>
<feature type="binding site" evidence="7 10">
    <location>
        <position position="125"/>
    </location>
    <ligand>
        <name>Mg(2+)</name>
        <dbReference type="ChEBI" id="CHEBI:18420"/>
    </ligand>
</feature>
<dbReference type="KEGG" id="plim:PHILAsVB114_05430"/>
<dbReference type="Pfam" id="PF02548">
    <property type="entry name" value="Pantoate_transf"/>
    <property type="match status" value="1"/>
</dbReference>
<dbReference type="GO" id="GO:0003864">
    <property type="term" value="F:3-methyl-2-oxobutanoate hydroxymethyltransferase activity"/>
    <property type="evidence" value="ECO:0007669"/>
    <property type="project" value="UniProtKB-UniRule"/>
</dbReference>
<keyword evidence="7 10" id="KW-0479">Metal-binding</keyword>
<keyword evidence="11" id="KW-0489">Methyltransferase</keyword>
<feature type="binding site" evidence="7 9">
    <location>
        <position position="93"/>
    </location>
    <ligand>
        <name>3-methyl-2-oxobutanoate</name>
        <dbReference type="ChEBI" id="CHEBI:11851"/>
    </ligand>
</feature>
<keyword evidence="5 7" id="KW-0808">Transferase</keyword>
<evidence type="ECO:0000256" key="8">
    <source>
        <dbReference type="PIRSR" id="PIRSR000388-1"/>
    </source>
</evidence>
<dbReference type="InterPro" id="IPR040442">
    <property type="entry name" value="Pyrv_kinase-like_dom_sf"/>
</dbReference>
<accession>A0A249LGC7</accession>
<sequence length="270" mass="28814">MSSLYGGATHRRVTIADLADAKARGEKWPMLTSYEEMTASIFDEAGIPVLLVGDSAGNNFLGLENTIPVTVDEMIPLVRAVVRGSERAMVVADLPFGSYEQSPEQALATSTRFFKESGAMAVKIEGARISTVEKLVATGIPVMGHLGFTPQSLHQLSGYKVQGRTDGDSIFEAALALEKAGVFAIVLELVPAELAARITKALAIPTVGIGAGVDCDSQVLVWTDLMGITKNPPKLAKAYRNLRTEMLDATKEWAVDVAGSRFPGAEQSFK</sequence>
<evidence type="ECO:0000256" key="7">
    <source>
        <dbReference type="HAMAP-Rule" id="MF_00156"/>
    </source>
</evidence>
<evidence type="ECO:0000256" key="3">
    <source>
        <dbReference type="ARBA" id="ARBA00011424"/>
    </source>
</evidence>
<feature type="binding site" evidence="7 9">
    <location>
        <begin position="54"/>
        <end position="55"/>
    </location>
    <ligand>
        <name>3-methyl-2-oxobutanoate</name>
        <dbReference type="ChEBI" id="CHEBI:11851"/>
    </ligand>
</feature>
<dbReference type="GO" id="GO:0015940">
    <property type="term" value="P:pantothenate biosynthetic process"/>
    <property type="evidence" value="ECO:0007669"/>
    <property type="project" value="UniProtKB-UniRule"/>
</dbReference>
<dbReference type="FunFam" id="3.20.20.60:FF:000003">
    <property type="entry name" value="3-methyl-2-oxobutanoate hydroxymethyltransferase"/>
    <property type="match status" value="1"/>
</dbReference>
<dbReference type="SUPFAM" id="SSF51621">
    <property type="entry name" value="Phosphoenolpyruvate/pyruvate domain"/>
    <property type="match status" value="1"/>
</dbReference>
<keyword evidence="7" id="KW-0963">Cytoplasm</keyword>
<keyword evidence="7 10" id="KW-0460">Magnesium</keyword>
<comment type="pathway">
    <text evidence="1 7">Cofactor biosynthesis; (R)-pantothenate biosynthesis; (R)-pantoate from 3-methyl-2-oxobutanoate: step 1/2.</text>
</comment>
<dbReference type="NCBIfam" id="NF001452">
    <property type="entry name" value="PRK00311.1"/>
    <property type="match status" value="1"/>
</dbReference>
<dbReference type="EMBL" id="CP016782">
    <property type="protein sequence ID" value="ASY28057.1"/>
    <property type="molecule type" value="Genomic_DNA"/>
</dbReference>